<evidence type="ECO:0000256" key="2">
    <source>
        <dbReference type="ARBA" id="ARBA00022692"/>
    </source>
</evidence>
<sequence>MRYIWPVIFLLPVIESVDRQLGLVILLTVPLFLIRKITFDKIDIPFFLFIVWLLIILPFSQSYYFSLLETGRYFAYFLIFVLVRRLPEEEKGSLQRKWPFYLILNSLILIVLWGVFMLIPSLPQPSGMNLFYPSFGHNRLAALLILALPVLIYKIPVPFLGEYASFLLPFLTIMLFLTAGRGAIISLLLGLALTVIWQRRKDQIDRFAKVFILLGIAFLFSSHFYSQYLVSFRKPEGFYKPLNFEQRFEFYRQGLASFSASPLLGNGMDTFRYLSQKLQSFPLSWSWYNHNHFLDIASGTGLTGLILFLIWLLFSFRELIKSRPVKAGIVCLLAASLIHSQMDYDWQYLSLLFYFILILALNLAKQKPVLSLSSKPFMSLLAFFILAALFLPSSEKLLKEADKLSETGKIEEAYAKLNQALFWDKGNRSIYLKLADWYIKKSDFERAHFYLQEAIRKNPQDSHKEIREDYSLYLKQAGMSFSQGERQKAYGYLKAALDKYPLYHRHLERDIPSDVDFYEYLEKAEANTAIITFSPAEITSLKL</sequence>
<dbReference type="Gene3D" id="1.25.40.10">
    <property type="entry name" value="Tetratricopeptide repeat domain"/>
    <property type="match status" value="1"/>
</dbReference>
<protein>
    <recommendedName>
        <fullName evidence="7">O-antigen ligase-related domain-containing protein</fullName>
    </recommendedName>
</protein>
<proteinExistence type="predicted"/>
<accession>A0A1F6BB70</accession>
<evidence type="ECO:0000256" key="5">
    <source>
        <dbReference type="PROSITE-ProRule" id="PRU00339"/>
    </source>
</evidence>
<feature type="transmembrane region" description="Helical" evidence="6">
    <location>
        <begin position="44"/>
        <end position="64"/>
    </location>
</feature>
<keyword evidence="5" id="KW-0802">TPR repeat</keyword>
<dbReference type="GO" id="GO:0016020">
    <property type="term" value="C:membrane"/>
    <property type="evidence" value="ECO:0007669"/>
    <property type="project" value="UniProtKB-SubCell"/>
</dbReference>
<feature type="repeat" description="TPR" evidence="5">
    <location>
        <begin position="428"/>
        <end position="461"/>
    </location>
</feature>
<keyword evidence="3 6" id="KW-1133">Transmembrane helix</keyword>
<feature type="transmembrane region" description="Helical" evidence="6">
    <location>
        <begin position="207"/>
        <end position="225"/>
    </location>
</feature>
<feature type="transmembrane region" description="Helical" evidence="6">
    <location>
        <begin position="21"/>
        <end position="38"/>
    </location>
</feature>
<feature type="transmembrane region" description="Helical" evidence="6">
    <location>
        <begin position="293"/>
        <end position="313"/>
    </location>
</feature>
<dbReference type="AlphaFoldDB" id="A0A1F6BB70"/>
<dbReference type="SUPFAM" id="SSF48452">
    <property type="entry name" value="TPR-like"/>
    <property type="match status" value="1"/>
</dbReference>
<feature type="transmembrane region" description="Helical" evidence="6">
    <location>
        <begin position="348"/>
        <end position="364"/>
    </location>
</feature>
<organism evidence="8 9">
    <name type="scientific">Candidatus Gottesmanbacteria bacterium RIFCSPLOWO2_01_FULL_42_22</name>
    <dbReference type="NCBI Taxonomy" id="1798391"/>
    <lineage>
        <taxon>Bacteria</taxon>
        <taxon>Candidatus Gottesmaniibacteriota</taxon>
    </lineage>
</organism>
<dbReference type="InterPro" id="IPR019734">
    <property type="entry name" value="TPR_rpt"/>
</dbReference>
<keyword evidence="2 6" id="KW-0812">Transmembrane</keyword>
<comment type="subcellular location">
    <subcellularLocation>
        <location evidence="1">Membrane</location>
        <topology evidence="1">Multi-pass membrane protein</topology>
    </subcellularLocation>
</comment>
<evidence type="ECO:0000256" key="3">
    <source>
        <dbReference type="ARBA" id="ARBA00022989"/>
    </source>
</evidence>
<dbReference type="PROSITE" id="PS50005">
    <property type="entry name" value="TPR"/>
    <property type="match status" value="1"/>
</dbReference>
<reference evidence="8 9" key="1">
    <citation type="journal article" date="2016" name="Nat. Commun.">
        <title>Thousands of microbial genomes shed light on interconnected biogeochemical processes in an aquifer system.</title>
        <authorList>
            <person name="Anantharaman K."/>
            <person name="Brown C.T."/>
            <person name="Hug L.A."/>
            <person name="Sharon I."/>
            <person name="Castelle C.J."/>
            <person name="Probst A.J."/>
            <person name="Thomas B.C."/>
            <person name="Singh A."/>
            <person name="Wilkins M.J."/>
            <person name="Karaoz U."/>
            <person name="Brodie E.L."/>
            <person name="Williams K.H."/>
            <person name="Hubbard S.S."/>
            <person name="Banfield J.F."/>
        </authorList>
    </citation>
    <scope>NUCLEOTIDE SEQUENCE [LARGE SCALE GENOMIC DNA]</scope>
</reference>
<feature type="transmembrane region" description="Helical" evidence="6">
    <location>
        <begin position="140"/>
        <end position="160"/>
    </location>
</feature>
<evidence type="ECO:0000313" key="9">
    <source>
        <dbReference type="Proteomes" id="UP000176228"/>
    </source>
</evidence>
<dbReference type="Proteomes" id="UP000176228">
    <property type="component" value="Unassembled WGS sequence"/>
</dbReference>
<name>A0A1F6BB70_9BACT</name>
<feature type="transmembrane region" description="Helical" evidence="6">
    <location>
        <begin position="376"/>
        <end position="393"/>
    </location>
</feature>
<dbReference type="PANTHER" id="PTHR37422:SF13">
    <property type="entry name" value="LIPOPOLYSACCHARIDE BIOSYNTHESIS PROTEIN PA4999-RELATED"/>
    <property type="match status" value="1"/>
</dbReference>
<evidence type="ECO:0000259" key="7">
    <source>
        <dbReference type="Pfam" id="PF04932"/>
    </source>
</evidence>
<feature type="transmembrane region" description="Helical" evidence="6">
    <location>
        <begin position="99"/>
        <end position="119"/>
    </location>
</feature>
<evidence type="ECO:0000256" key="1">
    <source>
        <dbReference type="ARBA" id="ARBA00004141"/>
    </source>
</evidence>
<dbReference type="EMBL" id="MFJU01000035">
    <property type="protein sequence ID" value="OGG34165.1"/>
    <property type="molecule type" value="Genomic_DNA"/>
</dbReference>
<feature type="transmembrane region" description="Helical" evidence="6">
    <location>
        <begin position="325"/>
        <end position="342"/>
    </location>
</feature>
<dbReference type="PANTHER" id="PTHR37422">
    <property type="entry name" value="TEICHURONIC ACID BIOSYNTHESIS PROTEIN TUAE"/>
    <property type="match status" value="1"/>
</dbReference>
<evidence type="ECO:0000313" key="8">
    <source>
        <dbReference type="EMBL" id="OGG34165.1"/>
    </source>
</evidence>
<gene>
    <name evidence="8" type="ORF">A2968_03250</name>
</gene>
<dbReference type="InterPro" id="IPR007016">
    <property type="entry name" value="O-antigen_ligase-rel_domated"/>
</dbReference>
<dbReference type="Pfam" id="PF04932">
    <property type="entry name" value="Wzy_C"/>
    <property type="match status" value="1"/>
</dbReference>
<dbReference type="InterPro" id="IPR011990">
    <property type="entry name" value="TPR-like_helical_dom_sf"/>
</dbReference>
<evidence type="ECO:0000256" key="6">
    <source>
        <dbReference type="SAM" id="Phobius"/>
    </source>
</evidence>
<feature type="domain" description="O-antigen ligase-related" evidence="7">
    <location>
        <begin position="170"/>
        <end position="309"/>
    </location>
</feature>
<comment type="caution">
    <text evidence="8">The sequence shown here is derived from an EMBL/GenBank/DDBJ whole genome shotgun (WGS) entry which is preliminary data.</text>
</comment>
<dbReference type="InterPro" id="IPR051533">
    <property type="entry name" value="WaaL-like"/>
</dbReference>
<keyword evidence="4 6" id="KW-0472">Membrane</keyword>
<feature type="transmembrane region" description="Helical" evidence="6">
    <location>
        <begin position="166"/>
        <end position="195"/>
    </location>
</feature>
<dbReference type="STRING" id="1798391.A2968_03250"/>
<evidence type="ECO:0000256" key="4">
    <source>
        <dbReference type="ARBA" id="ARBA00023136"/>
    </source>
</evidence>